<evidence type="ECO:0000313" key="1">
    <source>
        <dbReference type="EMBL" id="KEI18233.1"/>
    </source>
</evidence>
<accession>A0ABR4TGV0</accession>
<sequence length="99" mass="11637">MKKSISFNLEEDIIEKIEQYQKEKRLSSRSAALERIILSMDHININNMLEIFKNTLQNNNIDTQVKKEDVIVEEPLKEEIKNNKIENSVNDIFSSMPQD</sequence>
<evidence type="ECO:0000313" key="2">
    <source>
        <dbReference type="Proteomes" id="UP000027937"/>
    </source>
</evidence>
<comment type="caution">
    <text evidence="1">The sequence shown here is derived from an EMBL/GenBank/DDBJ whole genome shotgun (WGS) entry which is preliminary data.</text>
</comment>
<name>A0ABR4TGV0_CLOHA</name>
<dbReference type="RefSeq" id="WP_039228061.1">
    <property type="nucleotide sequence ID" value="NZ_JENX01000026.1"/>
</dbReference>
<gene>
    <name evidence="1" type="ORF">Z960_03660</name>
</gene>
<protein>
    <recommendedName>
        <fullName evidence="3">Ribbon-helix-helix protein CopG domain-containing protein</fullName>
    </recommendedName>
</protein>
<evidence type="ECO:0008006" key="3">
    <source>
        <dbReference type="Google" id="ProtNLM"/>
    </source>
</evidence>
<proteinExistence type="predicted"/>
<reference evidence="1 2" key="1">
    <citation type="submission" date="2014-02" db="EMBL/GenBank/DDBJ databases">
        <title>Plasmidome dynamics in the species complex Clostridium novyi sensu lato converts strains of independent lineages into distinctly different pathogens.</title>
        <authorList>
            <person name="Skarin H."/>
            <person name="Segerman B."/>
        </authorList>
    </citation>
    <scope>NUCLEOTIDE SEQUENCE [LARGE SCALE GENOMIC DNA]</scope>
    <source>
        <strain evidence="1 2">NCTC 9693</strain>
    </source>
</reference>
<dbReference type="EMBL" id="JENX01000026">
    <property type="protein sequence ID" value="KEI18233.1"/>
    <property type="molecule type" value="Genomic_DNA"/>
</dbReference>
<dbReference type="Proteomes" id="UP000027937">
    <property type="component" value="Unassembled WGS sequence"/>
</dbReference>
<keyword evidence="2" id="KW-1185">Reference proteome</keyword>
<organism evidence="1 2">
    <name type="scientific">Clostridium haemolyticum NCTC 9693</name>
    <dbReference type="NCBI Taxonomy" id="1443114"/>
    <lineage>
        <taxon>Bacteria</taxon>
        <taxon>Bacillati</taxon>
        <taxon>Bacillota</taxon>
        <taxon>Clostridia</taxon>
        <taxon>Eubacteriales</taxon>
        <taxon>Clostridiaceae</taxon>
        <taxon>Clostridium</taxon>
    </lineage>
</organism>